<organism evidence="2 3">
    <name type="scientific">Pomacea canaliculata</name>
    <name type="common">Golden apple snail</name>
    <dbReference type="NCBI Taxonomy" id="400727"/>
    <lineage>
        <taxon>Eukaryota</taxon>
        <taxon>Metazoa</taxon>
        <taxon>Spiralia</taxon>
        <taxon>Lophotrochozoa</taxon>
        <taxon>Mollusca</taxon>
        <taxon>Gastropoda</taxon>
        <taxon>Caenogastropoda</taxon>
        <taxon>Architaenioglossa</taxon>
        <taxon>Ampullarioidea</taxon>
        <taxon>Ampullariidae</taxon>
        <taxon>Pomacea</taxon>
    </lineage>
</organism>
<comment type="caution">
    <text evidence="2">The sequence shown here is derived from an EMBL/GenBank/DDBJ whole genome shotgun (WGS) entry which is preliminary data.</text>
</comment>
<evidence type="ECO:0000313" key="3">
    <source>
        <dbReference type="Proteomes" id="UP000245119"/>
    </source>
</evidence>
<dbReference type="EMBL" id="PZQS01000014">
    <property type="protein sequence ID" value="PVD19035.1"/>
    <property type="molecule type" value="Genomic_DNA"/>
</dbReference>
<proteinExistence type="predicted"/>
<dbReference type="AlphaFoldDB" id="A0A2T7ND02"/>
<reference evidence="2 3" key="1">
    <citation type="submission" date="2018-04" db="EMBL/GenBank/DDBJ databases">
        <title>The genome of golden apple snail Pomacea canaliculata provides insight into stress tolerance and invasive adaptation.</title>
        <authorList>
            <person name="Liu C."/>
            <person name="Liu B."/>
            <person name="Ren Y."/>
            <person name="Zhang Y."/>
            <person name="Wang H."/>
            <person name="Li S."/>
            <person name="Jiang F."/>
            <person name="Yin L."/>
            <person name="Zhang G."/>
            <person name="Qian W."/>
            <person name="Fan W."/>
        </authorList>
    </citation>
    <scope>NUCLEOTIDE SEQUENCE [LARGE SCALE GENOMIC DNA]</scope>
    <source>
        <strain evidence="2">SZHN2017</strain>
        <tissue evidence="2">Muscle</tissue>
    </source>
</reference>
<gene>
    <name evidence="2" type="ORF">C0Q70_21594</name>
</gene>
<sequence>MTPNGLVPDSQGRPATASIESDRQVACPVQTPESQTQRSPVRGLRLCVPAVRRGRNLHCGGEQRSQ</sequence>
<feature type="region of interest" description="Disordered" evidence="1">
    <location>
        <begin position="1"/>
        <end position="41"/>
    </location>
</feature>
<protein>
    <submittedName>
        <fullName evidence="2">Uncharacterized protein</fullName>
    </submittedName>
</protein>
<dbReference type="Proteomes" id="UP000245119">
    <property type="component" value="Linkage Group LG14"/>
</dbReference>
<accession>A0A2T7ND02</accession>
<evidence type="ECO:0000256" key="1">
    <source>
        <dbReference type="SAM" id="MobiDB-lite"/>
    </source>
</evidence>
<keyword evidence="3" id="KW-1185">Reference proteome</keyword>
<evidence type="ECO:0000313" key="2">
    <source>
        <dbReference type="EMBL" id="PVD19035.1"/>
    </source>
</evidence>
<name>A0A2T7ND02_POMCA</name>